<evidence type="ECO:0000256" key="1">
    <source>
        <dbReference type="SAM" id="MobiDB-lite"/>
    </source>
</evidence>
<keyword evidence="3" id="KW-1185">Reference proteome</keyword>
<proteinExistence type="predicted"/>
<reference evidence="2 3" key="1">
    <citation type="journal article" date="2019" name="Sci. Rep.">
        <title>Orb-weaving spider Araneus ventricosus genome elucidates the spidroin gene catalogue.</title>
        <authorList>
            <person name="Kono N."/>
            <person name="Nakamura H."/>
            <person name="Ohtoshi R."/>
            <person name="Moran D.A.P."/>
            <person name="Shinohara A."/>
            <person name="Yoshida Y."/>
            <person name="Fujiwara M."/>
            <person name="Mori M."/>
            <person name="Tomita M."/>
            <person name="Arakawa K."/>
        </authorList>
    </citation>
    <scope>NUCLEOTIDE SEQUENCE [LARGE SCALE GENOMIC DNA]</scope>
</reference>
<comment type="caution">
    <text evidence="2">The sequence shown here is derived from an EMBL/GenBank/DDBJ whole genome shotgun (WGS) entry which is preliminary data.</text>
</comment>
<dbReference type="EMBL" id="BGPR01162954">
    <property type="protein sequence ID" value="GBM02701.1"/>
    <property type="molecule type" value="Genomic_DNA"/>
</dbReference>
<evidence type="ECO:0000313" key="2">
    <source>
        <dbReference type="EMBL" id="GBM02701.1"/>
    </source>
</evidence>
<protein>
    <submittedName>
        <fullName evidence="2">Uncharacterized protein</fullName>
    </submittedName>
</protein>
<organism evidence="2 3">
    <name type="scientific">Araneus ventricosus</name>
    <name type="common">Orbweaver spider</name>
    <name type="synonym">Epeira ventricosa</name>
    <dbReference type="NCBI Taxonomy" id="182803"/>
    <lineage>
        <taxon>Eukaryota</taxon>
        <taxon>Metazoa</taxon>
        <taxon>Ecdysozoa</taxon>
        <taxon>Arthropoda</taxon>
        <taxon>Chelicerata</taxon>
        <taxon>Arachnida</taxon>
        <taxon>Araneae</taxon>
        <taxon>Araneomorphae</taxon>
        <taxon>Entelegynae</taxon>
        <taxon>Araneoidea</taxon>
        <taxon>Araneidae</taxon>
        <taxon>Araneus</taxon>
    </lineage>
</organism>
<dbReference type="AlphaFoldDB" id="A0A4Y2CE56"/>
<dbReference type="Proteomes" id="UP000499080">
    <property type="component" value="Unassembled WGS sequence"/>
</dbReference>
<feature type="region of interest" description="Disordered" evidence="1">
    <location>
        <begin position="1"/>
        <end position="46"/>
    </location>
</feature>
<feature type="compositionally biased region" description="Low complexity" evidence="1">
    <location>
        <begin position="21"/>
        <end position="37"/>
    </location>
</feature>
<name>A0A4Y2CE56_ARAVE</name>
<gene>
    <name evidence="2" type="ORF">AVEN_19986_1</name>
</gene>
<accession>A0A4Y2CE56</accession>
<sequence length="98" mass="10613">MQSISRLPEFNTKLVPSPSITATYGPPGTPYPVRTGGSPPAGGGYSLNTLTKRAPQISFFDFISLSQFKMLQPLVVCEKPHQYRPGTVALRELSSSNT</sequence>
<evidence type="ECO:0000313" key="3">
    <source>
        <dbReference type="Proteomes" id="UP000499080"/>
    </source>
</evidence>